<dbReference type="AlphaFoldDB" id="A0A6H0Y3G5"/>
<dbReference type="PROSITE" id="PS51388">
    <property type="entry name" value="GED"/>
    <property type="match status" value="1"/>
</dbReference>
<feature type="domain" description="GED" evidence="5">
    <location>
        <begin position="744"/>
        <end position="837"/>
    </location>
</feature>
<gene>
    <name evidence="6" type="ORF">AMS68_007060</name>
</gene>
<name>A0A6H0Y3G5_9PEZI</name>
<dbReference type="CDD" id="cd08771">
    <property type="entry name" value="DLP_1"/>
    <property type="match status" value="1"/>
</dbReference>
<dbReference type="Pfam" id="PF00350">
    <property type="entry name" value="Dynamin_N"/>
    <property type="match status" value="1"/>
</dbReference>
<evidence type="ECO:0000256" key="1">
    <source>
        <dbReference type="ARBA" id="ARBA00022741"/>
    </source>
</evidence>
<proteinExistence type="predicted"/>
<dbReference type="Gene3D" id="3.40.50.300">
    <property type="entry name" value="P-loop containing nucleotide triphosphate hydrolases"/>
    <property type="match status" value="1"/>
</dbReference>
<dbReference type="GO" id="GO:0005737">
    <property type="term" value="C:cytoplasm"/>
    <property type="evidence" value="ECO:0007669"/>
    <property type="project" value="TreeGrafter"/>
</dbReference>
<dbReference type="OrthoDB" id="5061070at2759"/>
<dbReference type="GO" id="GO:0005874">
    <property type="term" value="C:microtubule"/>
    <property type="evidence" value="ECO:0007669"/>
    <property type="project" value="TreeGrafter"/>
</dbReference>
<dbReference type="Pfam" id="PF01031">
    <property type="entry name" value="Dynamin_M"/>
    <property type="match status" value="1"/>
</dbReference>
<keyword evidence="7" id="KW-1185">Reference proteome</keyword>
<dbReference type="InterPro" id="IPR000375">
    <property type="entry name" value="Dynamin_stalk"/>
</dbReference>
<dbReference type="SUPFAM" id="SSF52540">
    <property type="entry name" value="P-loop containing nucleoside triphosphate hydrolases"/>
    <property type="match status" value="1"/>
</dbReference>
<dbReference type="GO" id="GO:0005525">
    <property type="term" value="F:GTP binding"/>
    <property type="evidence" value="ECO:0007669"/>
    <property type="project" value="InterPro"/>
</dbReference>
<evidence type="ECO:0000256" key="4">
    <source>
        <dbReference type="SAM" id="MobiDB-lite"/>
    </source>
</evidence>
<dbReference type="GO" id="GO:0003924">
    <property type="term" value="F:GTPase activity"/>
    <property type="evidence" value="ECO:0007669"/>
    <property type="project" value="InterPro"/>
</dbReference>
<keyword evidence="2" id="KW-0342">GTP-binding</keyword>
<dbReference type="InterPro" id="IPR045063">
    <property type="entry name" value="Dynamin_N"/>
</dbReference>
<evidence type="ECO:0000256" key="2">
    <source>
        <dbReference type="ARBA" id="ARBA00023134"/>
    </source>
</evidence>
<evidence type="ECO:0000313" key="6">
    <source>
        <dbReference type="EMBL" id="QIX01543.1"/>
    </source>
</evidence>
<feature type="coiled-coil region" evidence="3">
    <location>
        <begin position="428"/>
        <end position="455"/>
    </location>
</feature>
<feature type="region of interest" description="Disordered" evidence="4">
    <location>
        <begin position="526"/>
        <end position="559"/>
    </location>
</feature>
<dbReference type="PRINTS" id="PR00195">
    <property type="entry name" value="DYNAMIN"/>
</dbReference>
<reference evidence="6 7" key="1">
    <citation type="journal article" date="2016" name="Sci. Rep.">
        <title>Peltaster fructicola genome reveals evolution from an invasive phytopathogen to an ectophytic parasite.</title>
        <authorList>
            <person name="Xu C."/>
            <person name="Chen H."/>
            <person name="Gleason M.L."/>
            <person name="Xu J.R."/>
            <person name="Liu H."/>
            <person name="Zhang R."/>
            <person name="Sun G."/>
        </authorList>
    </citation>
    <scope>NUCLEOTIDE SEQUENCE [LARGE SCALE GENOMIC DNA]</scope>
    <source>
        <strain evidence="6 7">LNHT1506</strain>
    </source>
</reference>
<keyword evidence="3" id="KW-0175">Coiled coil</keyword>
<dbReference type="GO" id="GO:0031623">
    <property type="term" value="P:receptor internalization"/>
    <property type="evidence" value="ECO:0007669"/>
    <property type="project" value="TreeGrafter"/>
</dbReference>
<feature type="compositionally biased region" description="Polar residues" evidence="4">
    <location>
        <begin position="530"/>
        <end position="541"/>
    </location>
</feature>
<dbReference type="InterPro" id="IPR027417">
    <property type="entry name" value="P-loop_NTPase"/>
</dbReference>
<dbReference type="GO" id="GO:0008017">
    <property type="term" value="F:microtubule binding"/>
    <property type="evidence" value="ECO:0007669"/>
    <property type="project" value="TreeGrafter"/>
</dbReference>
<keyword evidence="1" id="KW-0547">Nucleotide-binding</keyword>
<dbReference type="InterPro" id="IPR022812">
    <property type="entry name" value="Dynamin"/>
</dbReference>
<accession>A0A6H0Y3G5</accession>
<protein>
    <recommendedName>
        <fullName evidence="5">GED domain-containing protein</fullName>
    </recommendedName>
</protein>
<dbReference type="InterPro" id="IPR001401">
    <property type="entry name" value="Dynamin_GTPase"/>
</dbReference>
<organism evidence="6 7">
    <name type="scientific">Peltaster fructicola</name>
    <dbReference type="NCBI Taxonomy" id="286661"/>
    <lineage>
        <taxon>Eukaryota</taxon>
        <taxon>Fungi</taxon>
        <taxon>Dikarya</taxon>
        <taxon>Ascomycota</taxon>
        <taxon>Pezizomycotina</taxon>
        <taxon>Dothideomycetes</taxon>
        <taxon>Dothideomycetes incertae sedis</taxon>
        <taxon>Peltaster</taxon>
    </lineage>
</organism>
<dbReference type="InterPro" id="IPR003130">
    <property type="entry name" value="GED"/>
</dbReference>
<dbReference type="PANTHER" id="PTHR11566">
    <property type="entry name" value="DYNAMIN"/>
    <property type="match status" value="1"/>
</dbReference>
<evidence type="ECO:0000256" key="3">
    <source>
        <dbReference type="SAM" id="Coils"/>
    </source>
</evidence>
<dbReference type="Pfam" id="PF02212">
    <property type="entry name" value="GED"/>
    <property type="match status" value="1"/>
</dbReference>
<sequence>MANVKSEQGFDSTVGKATVRSRPRVVLPRRTQTPINSHEFPDLFTHQDTRMSNEPITPLSNSQIEPGSFSEAATASHTLLDNMDTQLDEDSMQTMGQQSRKLIRVIQKLETLNIDATLPSLPKFIVVGDQSAGKSSIVEALCQVQVPRAAGTCTRCPFLITTSATKNGEMWECDVSLQHRYTYEPHLDGPLAPWVEQRQETTHFATVTEKSQLGEILRRAQLALLNPRNDPQRYATVTLENEQTLVGFSPNLVCLSIKGPELPEFAFYDLPGSINVVDDESQQHLVRFVEELVKHFIRQDQTLIMLACASDVDIENSTTFRFIRDCKAVNRCLGVMTKPDLLQPSRMATVRRMLRGEIFGLGRGWFVTKQPDQAQLDAGVTQQDARVLEEQFFKTGPWGSQGFNNFAPQYGIRNLQQVVSDRLRDHILENLDDMIDRVQHRLKAVESELSHFREKDAHPMMTIVNVLESISNDVEKQITGRSTAFRPEYRIVLQKFRDALIAITPDFDASSPEHNAPICIDSDDEYEVNASPTPALSSQPSNKRRAAPTPTSSSKRVKTEAASATALRARFSIAEVKRIRGLYASSILPGHQSHEVTDVIIKTSMQGWITVLDDLLEQIDVQVQEMLTTVLRSHLDRFQRCDLYQRTLEVGLAYLETILDAQKQESRRLLQRELHKPMTFSNIEPHNHATLNELTKKRNIKRLAESWEKAEAKGAKPLSADAKKKALNDDNAIKMLGHDPHKLAVDSLVLPFSYYKIAVGRFVDNVSLLMEFEVLNELQLKLKSALVHGIGAHDPAICDQLLLEDADQERRRQMLLSEHGRLTTAMAELRALPNAAA</sequence>
<evidence type="ECO:0000313" key="7">
    <source>
        <dbReference type="Proteomes" id="UP000503462"/>
    </source>
</evidence>
<dbReference type="GO" id="GO:0005886">
    <property type="term" value="C:plasma membrane"/>
    <property type="evidence" value="ECO:0007669"/>
    <property type="project" value="TreeGrafter"/>
</dbReference>
<dbReference type="SMART" id="SM00053">
    <property type="entry name" value="DYNc"/>
    <property type="match status" value="1"/>
</dbReference>
<dbReference type="EMBL" id="CP051143">
    <property type="protein sequence ID" value="QIX01543.1"/>
    <property type="molecule type" value="Genomic_DNA"/>
</dbReference>
<dbReference type="Proteomes" id="UP000503462">
    <property type="component" value="Chromosome 5"/>
</dbReference>
<dbReference type="InterPro" id="IPR020850">
    <property type="entry name" value="GED_dom"/>
</dbReference>
<evidence type="ECO:0000259" key="5">
    <source>
        <dbReference type="PROSITE" id="PS51388"/>
    </source>
</evidence>
<dbReference type="Gene3D" id="1.20.120.1240">
    <property type="entry name" value="Dynamin, middle domain"/>
    <property type="match status" value="1"/>
</dbReference>
<dbReference type="PANTHER" id="PTHR11566:SF131">
    <property type="entry name" value="GTPASE, PUTATIVE (AFU_ORTHOLOGUE AFUA_6G07630)-RELATED"/>
    <property type="match status" value="1"/>
</dbReference>